<evidence type="ECO:0000256" key="1">
    <source>
        <dbReference type="RuleBase" id="RU369102"/>
    </source>
</evidence>
<comment type="similarity">
    <text evidence="1">Belongs to the GST superfamily.</text>
</comment>
<evidence type="ECO:0000259" key="2">
    <source>
        <dbReference type="PROSITE" id="PS50404"/>
    </source>
</evidence>
<evidence type="ECO:0000313" key="4">
    <source>
        <dbReference type="Proteomes" id="UP000813462"/>
    </source>
</evidence>
<dbReference type="EMBL" id="JAEACU010000005">
    <property type="protein sequence ID" value="KAH7528641.1"/>
    <property type="molecule type" value="Genomic_DNA"/>
</dbReference>
<comment type="caution">
    <text evidence="3">The sequence shown here is derived from an EMBL/GenBank/DDBJ whole genome shotgun (WGS) entry which is preliminary data.</text>
</comment>
<dbReference type="InterPro" id="IPR036249">
    <property type="entry name" value="Thioredoxin-like_sf"/>
</dbReference>
<comment type="subcellular location">
    <subcellularLocation>
        <location evidence="1">Cytoplasm</location>
        <location evidence="1">Cytosol</location>
    </subcellularLocation>
</comment>
<keyword evidence="1" id="KW-0963">Cytoplasm</keyword>
<dbReference type="Gene3D" id="3.40.30.10">
    <property type="entry name" value="Glutaredoxin"/>
    <property type="match status" value="1"/>
</dbReference>
<feature type="domain" description="GST N-terminal" evidence="2">
    <location>
        <begin position="1"/>
        <end position="67"/>
    </location>
</feature>
<organism evidence="3 4">
    <name type="scientific">Ziziphus jujuba var. spinosa</name>
    <dbReference type="NCBI Taxonomy" id="714518"/>
    <lineage>
        <taxon>Eukaryota</taxon>
        <taxon>Viridiplantae</taxon>
        <taxon>Streptophyta</taxon>
        <taxon>Embryophyta</taxon>
        <taxon>Tracheophyta</taxon>
        <taxon>Spermatophyta</taxon>
        <taxon>Magnoliopsida</taxon>
        <taxon>eudicotyledons</taxon>
        <taxon>Gunneridae</taxon>
        <taxon>Pentapetalae</taxon>
        <taxon>rosids</taxon>
        <taxon>fabids</taxon>
        <taxon>Rosales</taxon>
        <taxon>Rhamnaceae</taxon>
        <taxon>Paliureae</taxon>
        <taxon>Ziziphus</taxon>
    </lineage>
</organism>
<comment type="catalytic activity">
    <reaction evidence="1">
        <text>RX + glutathione = an S-substituted glutathione + a halide anion + H(+)</text>
        <dbReference type="Rhea" id="RHEA:16437"/>
        <dbReference type="ChEBI" id="CHEBI:15378"/>
        <dbReference type="ChEBI" id="CHEBI:16042"/>
        <dbReference type="ChEBI" id="CHEBI:17792"/>
        <dbReference type="ChEBI" id="CHEBI:57925"/>
        <dbReference type="ChEBI" id="CHEBI:90779"/>
        <dbReference type="EC" id="2.5.1.18"/>
    </reaction>
</comment>
<reference evidence="3" key="1">
    <citation type="journal article" date="2021" name="Front. Plant Sci.">
        <title>Chromosome-Scale Genome Assembly for Chinese Sour Jujube and Insights Into Its Genome Evolution and Domestication Signature.</title>
        <authorList>
            <person name="Shen L.-Y."/>
            <person name="Luo H."/>
            <person name="Wang X.-L."/>
            <person name="Wang X.-M."/>
            <person name="Qiu X.-J."/>
            <person name="Liu H."/>
            <person name="Zhou S.-S."/>
            <person name="Jia K.-H."/>
            <person name="Nie S."/>
            <person name="Bao Y.-T."/>
            <person name="Zhang R.-G."/>
            <person name="Yun Q.-Z."/>
            <person name="Chai Y.-H."/>
            <person name="Lu J.-Y."/>
            <person name="Li Y."/>
            <person name="Zhao S.-W."/>
            <person name="Mao J.-F."/>
            <person name="Jia S.-G."/>
            <person name="Mao Y.-M."/>
        </authorList>
    </citation>
    <scope>NUCLEOTIDE SEQUENCE</scope>
    <source>
        <strain evidence="3">AT0</strain>
        <tissue evidence="3">Leaf</tissue>
    </source>
</reference>
<dbReference type="Gene3D" id="1.20.1050.10">
    <property type="match status" value="1"/>
</dbReference>
<sequence length="107" mass="12535">MLQNSVSIEAQGCGIRTYKRRSKKQEPLASQCNPVRRKVPVFVQDGKPFAESLVILEYIDEVWKENPFLPHDPSERAIAHFWAKFADEKLHTSTTLYIDIYIYIYIF</sequence>
<accession>A0A978VE52</accession>
<comment type="function">
    <text evidence="1">Is involved in the conjugation of reduced glutathione to a wide number of exogenous and endogenous hydrophobic electrophiles.</text>
</comment>
<evidence type="ECO:0000313" key="3">
    <source>
        <dbReference type="EMBL" id="KAH7528641.1"/>
    </source>
</evidence>
<dbReference type="PANTHER" id="PTHR11260">
    <property type="entry name" value="GLUTATHIONE S-TRANSFERASE, GST, SUPERFAMILY, GST DOMAIN CONTAINING"/>
    <property type="match status" value="1"/>
</dbReference>
<dbReference type="Pfam" id="PF02798">
    <property type="entry name" value="GST_N"/>
    <property type="match status" value="1"/>
</dbReference>
<proteinExistence type="inferred from homology"/>
<dbReference type="InterPro" id="IPR045073">
    <property type="entry name" value="Omega/Tau-like"/>
</dbReference>
<dbReference type="PROSITE" id="PS50404">
    <property type="entry name" value="GST_NTER"/>
    <property type="match status" value="1"/>
</dbReference>
<gene>
    <name evidence="3" type="ORF">FEM48_Zijuj05G0093700</name>
</gene>
<dbReference type="PANTHER" id="PTHR11260:SF676">
    <property type="entry name" value="GLUTATHIONE S-TRANSFERASE U8"/>
    <property type="match status" value="1"/>
</dbReference>
<name>A0A978VE52_ZIZJJ</name>
<dbReference type="GO" id="GO:0004364">
    <property type="term" value="F:glutathione transferase activity"/>
    <property type="evidence" value="ECO:0007669"/>
    <property type="project" value="UniProtKB-UniRule"/>
</dbReference>
<keyword evidence="1" id="KW-0808">Transferase</keyword>
<dbReference type="GO" id="GO:0006749">
    <property type="term" value="P:glutathione metabolic process"/>
    <property type="evidence" value="ECO:0007669"/>
    <property type="project" value="TreeGrafter"/>
</dbReference>
<dbReference type="GO" id="GO:0005829">
    <property type="term" value="C:cytosol"/>
    <property type="evidence" value="ECO:0007669"/>
    <property type="project" value="UniProtKB-SubCell"/>
</dbReference>
<dbReference type="EC" id="2.5.1.18" evidence="1"/>
<dbReference type="SUPFAM" id="SSF52833">
    <property type="entry name" value="Thioredoxin-like"/>
    <property type="match status" value="1"/>
</dbReference>
<dbReference type="InterPro" id="IPR004045">
    <property type="entry name" value="Glutathione_S-Trfase_N"/>
</dbReference>
<dbReference type="Proteomes" id="UP000813462">
    <property type="component" value="Unassembled WGS sequence"/>
</dbReference>
<protein>
    <recommendedName>
        <fullName evidence="1">Glutathione S-transferase</fullName>
        <ecNumber evidence="1">2.5.1.18</ecNumber>
    </recommendedName>
</protein>
<dbReference type="AlphaFoldDB" id="A0A978VE52"/>